<reference evidence="1" key="1">
    <citation type="journal article" date="2005" name="PLoS Biol.">
        <title>New insights into metabolic properties of marine bacteria encoding proteorhodopsins.</title>
        <authorList>
            <person name="Sabehi G."/>
            <person name="Loy A."/>
            <person name="Jung K.H."/>
            <person name="Partha R."/>
            <person name="Spudich J.L."/>
            <person name="Isaacson T."/>
            <person name="Hirschberg J."/>
            <person name="Wagner M."/>
            <person name="Beja O."/>
        </authorList>
    </citation>
    <scope>NUCLEOTIDE SEQUENCE</scope>
</reference>
<accession>Q4PJC5</accession>
<name>Q4PJC5_9BACT</name>
<keyword evidence="1" id="KW-0378">Hydrolase</keyword>
<sequence length="183" mass="19848">MRPDRRVASAKERVGGLFQCHQCRHGGLSGGAKLLHCRGTSLQRVIARVDAERETRIGGGIFMGAIDHRIIGKRHQCLEAVPHHWRVTLEQPPTSHGKQRVAGKDQIFCRKVEVQHVERMARGGNHLDLAPGKGKAVAAGQKGADMIDAAGPEHVDPVPGQVGKACHVISMVVGDPDLRQWPA</sequence>
<dbReference type="AlphaFoldDB" id="Q4PJC5"/>
<evidence type="ECO:0000313" key="1">
    <source>
        <dbReference type="EMBL" id="AAY82852.1"/>
    </source>
</evidence>
<organism evidence="1">
    <name type="scientific">uncultured bacterium MedeBAC46A06</name>
    <dbReference type="NCBI Taxonomy" id="332275"/>
    <lineage>
        <taxon>Bacteria</taxon>
        <taxon>environmental samples</taxon>
    </lineage>
</organism>
<protein>
    <submittedName>
        <fullName evidence="1">Putative hydroxyacylglutathione hydrolase</fullName>
    </submittedName>
</protein>
<dbReference type="GO" id="GO:0016787">
    <property type="term" value="F:hydrolase activity"/>
    <property type="evidence" value="ECO:0007669"/>
    <property type="project" value="UniProtKB-KW"/>
</dbReference>
<dbReference type="EMBL" id="DQ088847">
    <property type="protein sequence ID" value="AAY82852.1"/>
    <property type="molecule type" value="Genomic_DNA"/>
</dbReference>
<proteinExistence type="predicted"/>